<accession>I7M4L2</accession>
<keyword evidence="2" id="KW-1185">Reference proteome</keyword>
<dbReference type="RefSeq" id="XP_001027814.1">
    <property type="nucleotide sequence ID" value="XM_001027814.2"/>
</dbReference>
<name>I7M4L2_TETTS</name>
<dbReference type="KEGG" id="tet:TTHERM_00678380"/>
<dbReference type="InParanoid" id="I7M4L2"/>
<proteinExistence type="predicted"/>
<protein>
    <submittedName>
        <fullName evidence="1">Uncharacterized protein</fullName>
    </submittedName>
</protein>
<dbReference type="EMBL" id="GG662216">
    <property type="protein sequence ID" value="EAS07572.1"/>
    <property type="molecule type" value="Genomic_DNA"/>
</dbReference>
<dbReference type="GeneID" id="7828271"/>
<dbReference type="AlphaFoldDB" id="I7M4L2"/>
<reference evidence="2" key="1">
    <citation type="journal article" date="2006" name="PLoS Biol.">
        <title>Macronuclear genome sequence of the ciliate Tetrahymena thermophila, a model eukaryote.</title>
        <authorList>
            <person name="Eisen J.A."/>
            <person name="Coyne R.S."/>
            <person name="Wu M."/>
            <person name="Wu D."/>
            <person name="Thiagarajan M."/>
            <person name="Wortman J.R."/>
            <person name="Badger J.H."/>
            <person name="Ren Q."/>
            <person name="Amedeo P."/>
            <person name="Jones K.M."/>
            <person name="Tallon L.J."/>
            <person name="Delcher A.L."/>
            <person name="Salzberg S.L."/>
            <person name="Silva J.C."/>
            <person name="Haas B.J."/>
            <person name="Majoros W.H."/>
            <person name="Farzad M."/>
            <person name="Carlton J.M."/>
            <person name="Smith R.K. Jr."/>
            <person name="Garg J."/>
            <person name="Pearlman R.E."/>
            <person name="Karrer K.M."/>
            <person name="Sun L."/>
            <person name="Manning G."/>
            <person name="Elde N.C."/>
            <person name="Turkewitz A.P."/>
            <person name="Asai D.J."/>
            <person name="Wilkes D.E."/>
            <person name="Wang Y."/>
            <person name="Cai H."/>
            <person name="Collins K."/>
            <person name="Stewart B.A."/>
            <person name="Lee S.R."/>
            <person name="Wilamowska K."/>
            <person name="Weinberg Z."/>
            <person name="Ruzzo W.L."/>
            <person name="Wloga D."/>
            <person name="Gaertig J."/>
            <person name="Frankel J."/>
            <person name="Tsao C.-C."/>
            <person name="Gorovsky M.A."/>
            <person name="Keeling P.J."/>
            <person name="Waller R.F."/>
            <person name="Patron N.J."/>
            <person name="Cherry J.M."/>
            <person name="Stover N.A."/>
            <person name="Krieger C.J."/>
            <person name="del Toro C."/>
            <person name="Ryder H.F."/>
            <person name="Williamson S.C."/>
            <person name="Barbeau R.A."/>
            <person name="Hamilton E.P."/>
            <person name="Orias E."/>
        </authorList>
    </citation>
    <scope>NUCLEOTIDE SEQUENCE [LARGE SCALE GENOMIC DNA]</scope>
    <source>
        <strain evidence="2">SB210</strain>
    </source>
</reference>
<dbReference type="Proteomes" id="UP000009168">
    <property type="component" value="Unassembled WGS sequence"/>
</dbReference>
<gene>
    <name evidence="1" type="ORF">TTHERM_00678380</name>
</gene>
<dbReference type="HOGENOM" id="CLU_1334252_0_0_1"/>
<organism evidence="1 2">
    <name type="scientific">Tetrahymena thermophila (strain SB210)</name>
    <dbReference type="NCBI Taxonomy" id="312017"/>
    <lineage>
        <taxon>Eukaryota</taxon>
        <taxon>Sar</taxon>
        <taxon>Alveolata</taxon>
        <taxon>Ciliophora</taxon>
        <taxon>Intramacronucleata</taxon>
        <taxon>Oligohymenophorea</taxon>
        <taxon>Hymenostomatida</taxon>
        <taxon>Tetrahymenina</taxon>
        <taxon>Tetrahymenidae</taxon>
        <taxon>Tetrahymena</taxon>
    </lineage>
</organism>
<evidence type="ECO:0000313" key="1">
    <source>
        <dbReference type="EMBL" id="EAS07572.1"/>
    </source>
</evidence>
<evidence type="ECO:0000313" key="2">
    <source>
        <dbReference type="Proteomes" id="UP000009168"/>
    </source>
</evidence>
<sequence length="206" mass="24777">MGQNKSKLENGKKSHLHYQVYQILDEFKEIEEKYFYYRKQAYMAHDPTNYQEYLEQDLDIIDETKFFIEQIERFPSIELISAFVKYLDFIYRSYEQFKQVQQQLQVVQNKLHFMQLDLNNSQNFQGISQLVKDKFSYVQSLSFQIHQQKQSSLRTKINLLKNILNTLQYQYQEETLNGYMNCLEDISTQYSSQMIAISESDSSSQH</sequence>